<evidence type="ECO:0000256" key="6">
    <source>
        <dbReference type="ARBA" id="ARBA00022679"/>
    </source>
</evidence>
<evidence type="ECO:0000256" key="7">
    <source>
        <dbReference type="ARBA" id="ARBA00022741"/>
    </source>
</evidence>
<dbReference type="InterPro" id="IPR018484">
    <property type="entry name" value="FGGY_N"/>
</dbReference>
<comment type="caution">
    <text evidence="17">The sequence shown here is derived from an EMBL/GenBank/DDBJ whole genome shotgun (WGS) entry which is preliminary data.</text>
</comment>
<dbReference type="GO" id="GO:0004370">
    <property type="term" value="F:glycerol kinase activity"/>
    <property type="evidence" value="ECO:0007669"/>
    <property type="project" value="UniProtKB-EC"/>
</dbReference>
<keyword evidence="6 14" id="KW-0808">Transferase</keyword>
<dbReference type="GO" id="GO:0005524">
    <property type="term" value="F:ATP binding"/>
    <property type="evidence" value="ECO:0007669"/>
    <property type="project" value="UniProtKB-KW"/>
</dbReference>
<comment type="pathway">
    <text evidence="2">Polyol metabolism; glycerol degradation via glycerol kinase pathway; sn-glycerol 3-phosphate from glycerol: step 1/1.</text>
</comment>
<name>A0AAN9VFQ0_9ORTH</name>
<dbReference type="InterPro" id="IPR000577">
    <property type="entry name" value="Carb_kinase_FGGY"/>
</dbReference>
<dbReference type="Gene3D" id="3.30.420.40">
    <property type="match status" value="2"/>
</dbReference>
<keyword evidence="18" id="KW-1185">Reference proteome</keyword>
<dbReference type="FunFam" id="3.30.420.40:FF:000104">
    <property type="entry name" value="putative glycerol kinase 5"/>
    <property type="match status" value="1"/>
</dbReference>
<dbReference type="InterPro" id="IPR037444">
    <property type="entry name" value="GK5"/>
</dbReference>
<dbReference type="EC" id="2.7.1.30" evidence="4"/>
<evidence type="ECO:0000256" key="11">
    <source>
        <dbReference type="ARBA" id="ARBA00033026"/>
    </source>
</evidence>
<accession>A0AAN9VFQ0</accession>
<comment type="function">
    <text evidence="12">Skin-specific kinase that plays a key role in glycerol metabolism, catalyzing its phosphorylation to produce sn-glycerol 3-phosphate. Involved in skin-specific regulation of sterol regulatory element-binding protein (SREBP) processing and lipid biosynthesis.</text>
</comment>
<dbReference type="PROSITE" id="PS00445">
    <property type="entry name" value="FGGY_KINASES_2"/>
    <property type="match status" value="1"/>
</dbReference>
<evidence type="ECO:0000256" key="2">
    <source>
        <dbReference type="ARBA" id="ARBA00005190"/>
    </source>
</evidence>
<gene>
    <name evidence="17" type="ORF">R5R35_010789</name>
</gene>
<evidence type="ECO:0000256" key="10">
    <source>
        <dbReference type="ARBA" id="ARBA00022840"/>
    </source>
</evidence>
<dbReference type="PANTHER" id="PTHR10196">
    <property type="entry name" value="SUGAR KINASE"/>
    <property type="match status" value="1"/>
</dbReference>
<dbReference type="EMBL" id="JAZDUA010000300">
    <property type="protein sequence ID" value="KAK7861772.1"/>
    <property type="molecule type" value="Genomic_DNA"/>
</dbReference>
<comment type="subcellular location">
    <subcellularLocation>
        <location evidence="1">Cytoplasm</location>
    </subcellularLocation>
</comment>
<dbReference type="Pfam" id="PF00370">
    <property type="entry name" value="FGGY_N"/>
    <property type="match status" value="1"/>
</dbReference>
<dbReference type="GO" id="GO:0005739">
    <property type="term" value="C:mitochondrion"/>
    <property type="evidence" value="ECO:0007669"/>
    <property type="project" value="TreeGrafter"/>
</dbReference>
<protein>
    <recommendedName>
        <fullName evidence="13">Glycerol kinase 5</fullName>
        <ecNumber evidence="4">2.7.1.30</ecNumber>
    </recommendedName>
    <alternativeName>
        <fullName evidence="11">ATP:glycerol 3-phosphotransferase 5</fullName>
    </alternativeName>
</protein>
<dbReference type="InterPro" id="IPR043129">
    <property type="entry name" value="ATPase_NBD"/>
</dbReference>
<evidence type="ECO:0000259" key="16">
    <source>
        <dbReference type="Pfam" id="PF02782"/>
    </source>
</evidence>
<dbReference type="Pfam" id="PF02782">
    <property type="entry name" value="FGGY_C"/>
    <property type="match status" value="1"/>
</dbReference>
<dbReference type="Proteomes" id="UP001378592">
    <property type="component" value="Unassembled WGS sequence"/>
</dbReference>
<evidence type="ECO:0000256" key="3">
    <source>
        <dbReference type="ARBA" id="ARBA00009156"/>
    </source>
</evidence>
<evidence type="ECO:0000256" key="14">
    <source>
        <dbReference type="RuleBase" id="RU003733"/>
    </source>
</evidence>
<evidence type="ECO:0000256" key="1">
    <source>
        <dbReference type="ARBA" id="ARBA00004496"/>
    </source>
</evidence>
<evidence type="ECO:0000313" key="17">
    <source>
        <dbReference type="EMBL" id="KAK7861772.1"/>
    </source>
</evidence>
<keyword evidence="9" id="KW-0319">Glycerol metabolism</keyword>
<dbReference type="InterPro" id="IPR018483">
    <property type="entry name" value="Carb_kinase_FGGY_CS"/>
</dbReference>
<dbReference type="PIRSF" id="PIRSF000538">
    <property type="entry name" value="GlpK"/>
    <property type="match status" value="1"/>
</dbReference>
<keyword evidence="8 14" id="KW-0418">Kinase</keyword>
<dbReference type="SUPFAM" id="SSF53067">
    <property type="entry name" value="Actin-like ATPase domain"/>
    <property type="match status" value="2"/>
</dbReference>
<keyword evidence="5" id="KW-0963">Cytoplasm</keyword>
<feature type="domain" description="Carbohydrate kinase FGGY N-terminal" evidence="15">
    <location>
        <begin position="7"/>
        <end position="267"/>
    </location>
</feature>
<dbReference type="PANTHER" id="PTHR10196:SF68">
    <property type="entry name" value="GLYCEROL KINASE 5-RELATED"/>
    <property type="match status" value="1"/>
</dbReference>
<evidence type="ECO:0000256" key="13">
    <source>
        <dbReference type="ARBA" id="ARBA00047192"/>
    </source>
</evidence>
<comment type="similarity">
    <text evidence="3 14">Belongs to the FGGY kinase family.</text>
</comment>
<dbReference type="FunFam" id="3.30.420.40:FF:000102">
    <property type="entry name" value="Putative glycerol kinase 5"/>
    <property type="match status" value="1"/>
</dbReference>
<sequence>MDGKFVAALDVGTTTIRCYIFDQSTIAVGSACDKVRLLYPQPGRVEIDPEELWKAAVGVVNGAIKAAGLSAAQVSALGVSTQRSSFVTWHRDTGRPFHNFITWKDVRADDLVRQWNASLTLKGLHVGTRLLYAVTRSQRFLAASVLKLMNSQVTPRLLWALREVPALREAAARGAACFGTVDTWLLHRLSAGALHVTDVSNASATGLYDPFVLAWSGMAQSLFGIPQGLFPAVWDTDADFGATDPALFGAAIPIRCSMADQAAATFGSCCFSKGDVKVTLGTGTFLDMNTGASAHASVAGLYPLVGWRVGGEVTYLVEGASHDTGTVVAWAQDVGLLKDPAESSDVASSVKDSGGVYFIPAFSGLQAPINDAGAAAGLLGVKPTTRRAHVVRAILESVAFRVRQLLRSLHDEARVRCGSIRIDGGVSRNDFVAQLLADVAGARVERAAAETSALGAAFVAGLATGVWRSREELRALRRVERVFEPRAAVAAEYESVGARWDQAVQRFLAWYSYPGQ</sequence>
<dbReference type="CDD" id="cd07793">
    <property type="entry name" value="ASKHA_NBD_FGGY_GK5-like"/>
    <property type="match status" value="1"/>
</dbReference>
<keyword evidence="10" id="KW-0067">ATP-binding</keyword>
<organism evidence="17 18">
    <name type="scientific">Gryllus longicercus</name>
    <dbReference type="NCBI Taxonomy" id="2509291"/>
    <lineage>
        <taxon>Eukaryota</taxon>
        <taxon>Metazoa</taxon>
        <taxon>Ecdysozoa</taxon>
        <taxon>Arthropoda</taxon>
        <taxon>Hexapoda</taxon>
        <taxon>Insecta</taxon>
        <taxon>Pterygota</taxon>
        <taxon>Neoptera</taxon>
        <taxon>Polyneoptera</taxon>
        <taxon>Orthoptera</taxon>
        <taxon>Ensifera</taxon>
        <taxon>Gryllidea</taxon>
        <taxon>Grylloidea</taxon>
        <taxon>Gryllidae</taxon>
        <taxon>Gryllinae</taxon>
        <taxon>Gryllus</taxon>
    </lineage>
</organism>
<evidence type="ECO:0000256" key="12">
    <source>
        <dbReference type="ARBA" id="ARBA00045165"/>
    </source>
</evidence>
<dbReference type="InterPro" id="IPR018485">
    <property type="entry name" value="FGGY_C"/>
</dbReference>
<dbReference type="AlphaFoldDB" id="A0AAN9VFQ0"/>
<reference evidence="17 18" key="1">
    <citation type="submission" date="2024-03" db="EMBL/GenBank/DDBJ databases">
        <title>The genome assembly and annotation of the cricket Gryllus longicercus Weissman &amp; Gray.</title>
        <authorList>
            <person name="Szrajer S."/>
            <person name="Gray D."/>
            <person name="Ylla G."/>
        </authorList>
    </citation>
    <scope>NUCLEOTIDE SEQUENCE [LARGE SCALE GENOMIC DNA]</scope>
    <source>
        <strain evidence="17">DAG 2021-001</strain>
        <tissue evidence="17">Whole body minus gut</tissue>
    </source>
</reference>
<evidence type="ECO:0000259" key="15">
    <source>
        <dbReference type="Pfam" id="PF00370"/>
    </source>
</evidence>
<evidence type="ECO:0000313" key="18">
    <source>
        <dbReference type="Proteomes" id="UP001378592"/>
    </source>
</evidence>
<evidence type="ECO:0000256" key="8">
    <source>
        <dbReference type="ARBA" id="ARBA00022777"/>
    </source>
</evidence>
<feature type="domain" description="Carbohydrate kinase FGGY C-terminal" evidence="16">
    <location>
        <begin position="277"/>
        <end position="463"/>
    </location>
</feature>
<evidence type="ECO:0000256" key="4">
    <source>
        <dbReference type="ARBA" id="ARBA00012099"/>
    </source>
</evidence>
<dbReference type="GO" id="GO:0006641">
    <property type="term" value="P:triglyceride metabolic process"/>
    <property type="evidence" value="ECO:0007669"/>
    <property type="project" value="TreeGrafter"/>
</dbReference>
<dbReference type="GO" id="GO:0046167">
    <property type="term" value="P:glycerol-3-phosphate biosynthetic process"/>
    <property type="evidence" value="ECO:0007669"/>
    <property type="project" value="TreeGrafter"/>
</dbReference>
<evidence type="ECO:0000256" key="5">
    <source>
        <dbReference type="ARBA" id="ARBA00022490"/>
    </source>
</evidence>
<evidence type="ECO:0000256" key="9">
    <source>
        <dbReference type="ARBA" id="ARBA00022798"/>
    </source>
</evidence>
<proteinExistence type="inferred from homology"/>
<dbReference type="GO" id="GO:0006071">
    <property type="term" value="P:glycerol metabolic process"/>
    <property type="evidence" value="ECO:0007669"/>
    <property type="project" value="UniProtKB-KW"/>
</dbReference>
<keyword evidence="7" id="KW-0547">Nucleotide-binding</keyword>